<accession>A0AA49JV08</accession>
<sequence>MKLFAPAPSNAVRLAWRALGLLTLGNGVYALFVLGMGLALLIAPDATMTAIGVREDVDRSRILPAMRVLVLIGLAGAYLVHRLLKTLRAIVSTIGDGDAFVAANADRLETLGRQLIGLELLHLAVGLVTSLGSTAQQPLDVDWNFSVTPWLTILLVFVLAQVFREGARLRRELDGVV</sequence>
<reference evidence="2" key="1">
    <citation type="submission" date="2023-07" db="EMBL/GenBank/DDBJ databases">
        <authorList>
            <person name="Haufschild T."/>
            <person name="Kallscheuer N."/>
            <person name="Hammer J."/>
            <person name="Kohn T."/>
            <person name="Kabuu M."/>
            <person name="Jogler M."/>
            <person name="Wohfarth N."/>
            <person name="Heuer A."/>
            <person name="Rohde M."/>
            <person name="van Teeseling M.C.F."/>
            <person name="Jogler C."/>
        </authorList>
    </citation>
    <scope>NUCLEOTIDE SEQUENCE</scope>
    <source>
        <strain evidence="2">Strain 138</strain>
        <strain evidence="3">Strain 318</strain>
    </source>
</reference>
<feature type="transmembrane region" description="Helical" evidence="1">
    <location>
        <begin position="147"/>
        <end position="163"/>
    </location>
</feature>
<accession>A0AA49Q806</accession>
<evidence type="ECO:0000313" key="4">
    <source>
        <dbReference type="Proteomes" id="UP001229955"/>
    </source>
</evidence>
<dbReference type="KEGG" id="pspc:Strain318_001646"/>
<name>A0AA49JV08_9BACT</name>
<keyword evidence="4" id="KW-1185">Reference proteome</keyword>
<evidence type="ECO:0000313" key="3">
    <source>
        <dbReference type="EMBL" id="WKW15269.1"/>
    </source>
</evidence>
<keyword evidence="1" id="KW-0812">Transmembrane</keyword>
<dbReference type="EMBL" id="CP130613">
    <property type="protein sequence ID" value="WKW15269.1"/>
    <property type="molecule type" value="Genomic_DNA"/>
</dbReference>
<organism evidence="2">
    <name type="scientific">Pseudogemmatithrix spongiicola</name>
    <dbReference type="NCBI Taxonomy" id="3062599"/>
    <lineage>
        <taxon>Bacteria</taxon>
        <taxon>Pseudomonadati</taxon>
        <taxon>Gemmatimonadota</taxon>
        <taxon>Gemmatimonadia</taxon>
        <taxon>Gemmatimonadales</taxon>
        <taxon>Gemmatimonadaceae</taxon>
        <taxon>Pseudogemmatithrix</taxon>
    </lineage>
</organism>
<dbReference type="EMBL" id="CP130612">
    <property type="protein sequence ID" value="WKW12362.1"/>
    <property type="molecule type" value="Genomic_DNA"/>
</dbReference>
<feature type="transmembrane region" description="Helical" evidence="1">
    <location>
        <begin position="62"/>
        <end position="80"/>
    </location>
</feature>
<evidence type="ECO:0000256" key="1">
    <source>
        <dbReference type="SAM" id="Phobius"/>
    </source>
</evidence>
<evidence type="ECO:0000313" key="2">
    <source>
        <dbReference type="EMBL" id="WKW12362.1"/>
    </source>
</evidence>
<dbReference type="Pfam" id="PF11188">
    <property type="entry name" value="DUF2975"/>
    <property type="match status" value="1"/>
</dbReference>
<keyword evidence="1" id="KW-1133">Transmembrane helix</keyword>
<feature type="transmembrane region" description="Helical" evidence="1">
    <location>
        <begin position="21"/>
        <end position="42"/>
    </location>
</feature>
<feature type="transmembrane region" description="Helical" evidence="1">
    <location>
        <begin position="115"/>
        <end position="135"/>
    </location>
</feature>
<protein>
    <submittedName>
        <fullName evidence="2">DUF2975 domain-containing protein</fullName>
    </submittedName>
</protein>
<dbReference type="AlphaFoldDB" id="A0AA49JV08"/>
<dbReference type="Proteomes" id="UP001229955">
    <property type="component" value="Chromosome"/>
</dbReference>
<proteinExistence type="predicted"/>
<dbReference type="InterPro" id="IPR021354">
    <property type="entry name" value="DUF2975"/>
</dbReference>
<gene>
    <name evidence="2" type="ORF">Strain138_001647</name>
    <name evidence="3" type="ORF">Strain318_001646</name>
</gene>
<keyword evidence="1" id="KW-0472">Membrane</keyword>
<dbReference type="RefSeq" id="WP_367885238.1">
    <property type="nucleotide sequence ID" value="NZ_CP130612.1"/>
</dbReference>